<evidence type="ECO:0000256" key="3">
    <source>
        <dbReference type="SAM" id="Phobius"/>
    </source>
</evidence>
<dbReference type="RefSeq" id="WP_233728069.1">
    <property type="nucleotide sequence ID" value="NZ_JAJVCN010000002.1"/>
</dbReference>
<gene>
    <name evidence="6" type="ORF">LWC34_27855</name>
</gene>
<feature type="domain" description="LytR/CpsA/Psr regulator C-terminal" evidence="5">
    <location>
        <begin position="385"/>
        <end position="469"/>
    </location>
</feature>
<dbReference type="NCBIfam" id="TIGR00350">
    <property type="entry name" value="lytR_cpsA_psr"/>
    <property type="match status" value="1"/>
</dbReference>
<accession>A0ABS8ZFL6</accession>
<keyword evidence="3" id="KW-0472">Membrane</keyword>
<dbReference type="PANTHER" id="PTHR33392">
    <property type="entry name" value="POLYISOPRENYL-TEICHOIC ACID--PEPTIDOGLYCAN TEICHOIC ACID TRANSFERASE TAGU"/>
    <property type="match status" value="1"/>
</dbReference>
<name>A0ABS8ZFL6_9PSEU</name>
<organism evidence="6 7">
    <name type="scientific">Kibdelosporangium philippinense</name>
    <dbReference type="NCBI Taxonomy" id="211113"/>
    <lineage>
        <taxon>Bacteria</taxon>
        <taxon>Bacillati</taxon>
        <taxon>Actinomycetota</taxon>
        <taxon>Actinomycetes</taxon>
        <taxon>Pseudonocardiales</taxon>
        <taxon>Pseudonocardiaceae</taxon>
        <taxon>Kibdelosporangium</taxon>
    </lineage>
</organism>
<dbReference type="InterPro" id="IPR027381">
    <property type="entry name" value="LytR/CpsA/Psr_C"/>
</dbReference>
<comment type="caution">
    <text evidence="6">The sequence shown here is derived from an EMBL/GenBank/DDBJ whole genome shotgun (WGS) entry which is preliminary data.</text>
</comment>
<feature type="domain" description="Cell envelope-related transcriptional attenuator" evidence="4">
    <location>
        <begin position="109"/>
        <end position="279"/>
    </location>
</feature>
<evidence type="ECO:0000259" key="5">
    <source>
        <dbReference type="Pfam" id="PF13399"/>
    </source>
</evidence>
<dbReference type="Pfam" id="PF03816">
    <property type="entry name" value="LytR_cpsA_psr"/>
    <property type="match status" value="1"/>
</dbReference>
<feature type="transmembrane region" description="Helical" evidence="3">
    <location>
        <begin position="26"/>
        <end position="44"/>
    </location>
</feature>
<keyword evidence="3" id="KW-1133">Transmembrane helix</keyword>
<dbReference type="InterPro" id="IPR050922">
    <property type="entry name" value="LytR/CpsA/Psr_CW_biosynth"/>
</dbReference>
<keyword evidence="7" id="KW-1185">Reference proteome</keyword>
<evidence type="ECO:0000259" key="4">
    <source>
        <dbReference type="Pfam" id="PF03816"/>
    </source>
</evidence>
<dbReference type="Proteomes" id="UP001521150">
    <property type="component" value="Unassembled WGS sequence"/>
</dbReference>
<dbReference type="Gene3D" id="3.40.630.190">
    <property type="entry name" value="LCP protein"/>
    <property type="match status" value="1"/>
</dbReference>
<dbReference type="Gene3D" id="3.30.70.2390">
    <property type="match status" value="1"/>
</dbReference>
<protein>
    <submittedName>
        <fullName evidence="6">LCP family protein</fullName>
    </submittedName>
</protein>
<keyword evidence="3" id="KW-0812">Transmembrane</keyword>
<reference evidence="6 7" key="1">
    <citation type="submission" date="2021-12" db="EMBL/GenBank/DDBJ databases">
        <title>Genome sequence of Kibdelosporangium philippinense ATCC 49844.</title>
        <authorList>
            <person name="Fedorov E.A."/>
            <person name="Omeragic M."/>
            <person name="Shalygina K.F."/>
            <person name="Maclea K.S."/>
        </authorList>
    </citation>
    <scope>NUCLEOTIDE SEQUENCE [LARGE SCALE GENOMIC DNA]</scope>
    <source>
        <strain evidence="6 7">ATCC 49844</strain>
    </source>
</reference>
<evidence type="ECO:0000256" key="1">
    <source>
        <dbReference type="ARBA" id="ARBA00006068"/>
    </source>
</evidence>
<comment type="similarity">
    <text evidence="1">Belongs to the LytR/CpsA/Psr (LCP) family.</text>
</comment>
<evidence type="ECO:0000313" key="6">
    <source>
        <dbReference type="EMBL" id="MCE7006615.1"/>
    </source>
</evidence>
<proteinExistence type="inferred from homology"/>
<dbReference type="InterPro" id="IPR004474">
    <property type="entry name" value="LytR_CpsA_psr"/>
</dbReference>
<evidence type="ECO:0000313" key="7">
    <source>
        <dbReference type="Proteomes" id="UP001521150"/>
    </source>
</evidence>
<dbReference type="EMBL" id="JAJVCN010000002">
    <property type="protein sequence ID" value="MCE7006615.1"/>
    <property type="molecule type" value="Genomic_DNA"/>
</dbReference>
<evidence type="ECO:0000256" key="2">
    <source>
        <dbReference type="SAM" id="MobiDB-lite"/>
    </source>
</evidence>
<sequence length="507" mass="53026">MAPPRERSRPRPVVEPQRPNRIGGKVLIAVVSLVILSATGYGYGKYNEIVGGYTTANVIGEGGGGPKPADGATDILLVGLDSRVDAQGNPLSKELLAKLNGGKADGVLNTDTLILMRIPNDGSKAVGISIPRDSYVDIPGGYGKHKINSAYARAKNDAMRELQKKPGKSQQQLEVESSQEGAKTLIDTIQKLTGAKIDHYAEVNLLGFSEITDAVGGVPVCLVKSVNDSYSGARFAAGEQEVSGAQALQFVRQRHGLPNGDLDRIVRQQVFMKSMAGKVLSAGTLTDQSKLDKLLAAIKKSIVLDQGWNVVQFAKQMQGMTGGALDFKTIPTGRIDLKTPDDGDAIEIKPAEVKTFVQGLLGGQAPASGAPSGGGQPADTGNKAITVDVRNGNGKTGLADQVSETLSGQGFTAGETAPATARTKTVVRYARGEKVNGDKVAEALGGSYTAEQDANVPKGHVVILLGKDYTATNRFSAQPMLQLDPPAGGVKQQQPPRIGSNGAPCVN</sequence>
<dbReference type="PANTHER" id="PTHR33392:SF6">
    <property type="entry name" value="POLYISOPRENYL-TEICHOIC ACID--PEPTIDOGLYCAN TEICHOIC ACID TRANSFERASE TAGU"/>
    <property type="match status" value="1"/>
</dbReference>
<feature type="region of interest" description="Disordered" evidence="2">
    <location>
        <begin position="480"/>
        <end position="507"/>
    </location>
</feature>
<dbReference type="Pfam" id="PF13399">
    <property type="entry name" value="LytR_C"/>
    <property type="match status" value="1"/>
</dbReference>